<evidence type="ECO:0000259" key="2">
    <source>
        <dbReference type="Pfam" id="PF25534"/>
    </source>
</evidence>
<feature type="region of interest" description="Disordered" evidence="1">
    <location>
        <begin position="282"/>
        <end position="317"/>
    </location>
</feature>
<name>A0AA40CZY7_9PEZI</name>
<dbReference type="InterPro" id="IPR057678">
    <property type="entry name" value="DUF7918"/>
</dbReference>
<accession>A0AA40CZY7</accession>
<dbReference type="Proteomes" id="UP001174936">
    <property type="component" value="Unassembled WGS sequence"/>
</dbReference>
<organism evidence="3 4">
    <name type="scientific">Cercophora newfieldiana</name>
    <dbReference type="NCBI Taxonomy" id="92897"/>
    <lineage>
        <taxon>Eukaryota</taxon>
        <taxon>Fungi</taxon>
        <taxon>Dikarya</taxon>
        <taxon>Ascomycota</taxon>
        <taxon>Pezizomycotina</taxon>
        <taxon>Sordariomycetes</taxon>
        <taxon>Sordariomycetidae</taxon>
        <taxon>Sordariales</taxon>
        <taxon>Lasiosphaeriaceae</taxon>
        <taxon>Cercophora</taxon>
    </lineage>
</organism>
<proteinExistence type="predicted"/>
<dbReference type="PANTHER" id="PTHR36223:SF1">
    <property type="entry name" value="TRANSCRIPTION ELONGATION FACTOR EAF N-TERMINAL DOMAIN-CONTAINING PROTEIN"/>
    <property type="match status" value="1"/>
</dbReference>
<reference evidence="3" key="1">
    <citation type="submission" date="2023-06" db="EMBL/GenBank/DDBJ databases">
        <title>Genome-scale phylogeny and comparative genomics of the fungal order Sordariales.</title>
        <authorList>
            <consortium name="Lawrence Berkeley National Laboratory"/>
            <person name="Hensen N."/>
            <person name="Bonometti L."/>
            <person name="Westerberg I."/>
            <person name="Brannstrom I.O."/>
            <person name="Guillou S."/>
            <person name="Cros-Aarteil S."/>
            <person name="Calhoun S."/>
            <person name="Haridas S."/>
            <person name="Kuo A."/>
            <person name="Mondo S."/>
            <person name="Pangilinan J."/>
            <person name="Riley R."/>
            <person name="Labutti K."/>
            <person name="Andreopoulos B."/>
            <person name="Lipzen A."/>
            <person name="Chen C."/>
            <person name="Yanf M."/>
            <person name="Daum C."/>
            <person name="Ng V."/>
            <person name="Clum A."/>
            <person name="Steindorff A."/>
            <person name="Ohm R."/>
            <person name="Martin F."/>
            <person name="Silar P."/>
            <person name="Natvig D."/>
            <person name="Lalanne C."/>
            <person name="Gautier V."/>
            <person name="Ament-Velasquez S.L."/>
            <person name="Kruys A."/>
            <person name="Hutchinson M.I."/>
            <person name="Powell A.J."/>
            <person name="Barry K."/>
            <person name="Miller A.N."/>
            <person name="Grigoriev I.V."/>
            <person name="Debuchy R."/>
            <person name="Gladieux P."/>
            <person name="Thoren M.H."/>
            <person name="Johannesson H."/>
        </authorList>
    </citation>
    <scope>NUCLEOTIDE SEQUENCE</scope>
    <source>
        <strain evidence="3">SMH2532-1</strain>
    </source>
</reference>
<evidence type="ECO:0000313" key="3">
    <source>
        <dbReference type="EMBL" id="KAK0657845.1"/>
    </source>
</evidence>
<evidence type="ECO:0000313" key="4">
    <source>
        <dbReference type="Proteomes" id="UP001174936"/>
    </source>
</evidence>
<dbReference type="AlphaFoldDB" id="A0AA40CZY7"/>
<comment type="caution">
    <text evidence="3">The sequence shown here is derived from an EMBL/GenBank/DDBJ whole genome shotgun (WGS) entry which is preliminary data.</text>
</comment>
<evidence type="ECO:0000256" key="1">
    <source>
        <dbReference type="SAM" id="MobiDB-lite"/>
    </source>
</evidence>
<sequence>MPESSQNEVDLPEGVRHIGGLEVTIEVDGRTAKEYDPCDDSDNGPPEGCNFHIPETQLESNEKPYVIKYIEAKAGASFQFRVKRLPTFEHHSHHIAFGYRVDHVQIELQHDHTVTAGNKNTTWDAVKGHVMLYDKEEDSHKQCSFRFAALDIDAENTTSPDEMKKQLERSKQVGLLRVTMFHMGHGDFVEYTGSKTDAFTVAPPENQLSEKALKGKTLDTQVTWGDATKVSTVARRVKAVYHDPMSRPFAVFDFRYRSMAEVAQSMNEADARRLLQELLEQRGNQTVGAPDNKDEKPKIKRERDGAPMSDTAFNQRYKARRLESGRFEVDLTDA</sequence>
<gene>
    <name evidence="3" type="ORF">B0T16DRAFT_386311</name>
</gene>
<feature type="domain" description="DUF7918" evidence="2">
    <location>
        <begin position="20"/>
        <end position="261"/>
    </location>
</feature>
<keyword evidence="4" id="KW-1185">Reference proteome</keyword>
<dbReference type="EMBL" id="JAULSV010000001">
    <property type="protein sequence ID" value="KAK0657845.1"/>
    <property type="molecule type" value="Genomic_DNA"/>
</dbReference>
<protein>
    <recommendedName>
        <fullName evidence="2">DUF7918 domain-containing protein</fullName>
    </recommendedName>
</protein>
<feature type="compositionally biased region" description="Basic and acidic residues" evidence="1">
    <location>
        <begin position="291"/>
        <end position="305"/>
    </location>
</feature>
<dbReference type="Pfam" id="PF25534">
    <property type="entry name" value="DUF7918"/>
    <property type="match status" value="1"/>
</dbReference>
<dbReference type="PANTHER" id="PTHR36223">
    <property type="entry name" value="BETA-LACTAMASE-TYPE TRANSPEPTIDASE FOLD DOMAIN CONTAINING PROTEIN"/>
    <property type="match status" value="1"/>
</dbReference>